<proteinExistence type="predicted"/>
<accession>A0A1V5ZMR6</accession>
<name>A0A1V5ZMR6_9BACT</name>
<dbReference type="AlphaFoldDB" id="A0A1V5ZMR6"/>
<dbReference type="Proteomes" id="UP000485621">
    <property type="component" value="Unassembled WGS sequence"/>
</dbReference>
<protein>
    <submittedName>
        <fullName evidence="1">Uncharacterized protein</fullName>
    </submittedName>
</protein>
<sequence length="483" mass="57315">MIKVKKIENKIYEIYNNKKLIITLNLLTSSITNKFNIITNYIESLSENLGDEFDNWLVNFLTEYENNYEQRFSILMRNTTKIMEFVDSFFAQKNFDYSQFINEEKAKKTTIFFTLSDVKYIIRCSNYLKIYSLISNSELKLNNINLHKQIYNVFITDLIDNNVVYKILNVIKTKTFRCKLTDKFMWDYIKMIKCKDSDDRMIEIFNFIMNNILILCEEDKNPITYFVTVVDSCLNWFLRTVYKDTIIYNDMMSTEDIQTINTNNLKAYCYNDTLARVKSIALEKIYKELQKDKPILLNEENVFEKEPILEFQTKIEKIQYISPAVEFLAFPILSQILGVPYQYFNTINPPNAAVLSLYTHRLLKNVFMDKFSKLFSLLLLYPIKPPPIATTYKIKQVKEYLDRQNTTKNFFGFKTKLALHKSLCIFIGKVSRSSFVNIITGEEEKTCPVIDLEKDATDFYSYYFSNTLTKEIEEIKRLMFFDF</sequence>
<organism evidence="1">
    <name type="scientific">candidate division CPR1 bacterium ADurb.Bin160</name>
    <dbReference type="NCBI Taxonomy" id="1852826"/>
    <lineage>
        <taxon>Bacteria</taxon>
        <taxon>candidate division CPR1</taxon>
    </lineage>
</organism>
<evidence type="ECO:0000313" key="1">
    <source>
        <dbReference type="EMBL" id="OQB41580.1"/>
    </source>
</evidence>
<comment type="caution">
    <text evidence="1">The sequence shown here is derived from an EMBL/GenBank/DDBJ whole genome shotgun (WGS) entry which is preliminary data.</text>
</comment>
<dbReference type="EMBL" id="MWDB01000014">
    <property type="protein sequence ID" value="OQB41580.1"/>
    <property type="molecule type" value="Genomic_DNA"/>
</dbReference>
<gene>
    <name evidence="1" type="ORF">BWY04_00760</name>
</gene>
<reference evidence="1" key="1">
    <citation type="submission" date="2017-02" db="EMBL/GenBank/DDBJ databases">
        <title>Delving into the versatile metabolic prowess of the omnipresent phylum Bacteroidetes.</title>
        <authorList>
            <person name="Nobu M.K."/>
            <person name="Mei R."/>
            <person name="Narihiro T."/>
            <person name="Kuroda K."/>
            <person name="Liu W.-T."/>
        </authorList>
    </citation>
    <scope>NUCLEOTIDE SEQUENCE</scope>
    <source>
        <strain evidence="1">ADurb.Bin160</strain>
    </source>
</reference>